<keyword evidence="3" id="KW-0653">Protein transport</keyword>
<dbReference type="PANTHER" id="PTHR19957:SF124">
    <property type="entry name" value="SYNTAXIN-8"/>
    <property type="match status" value="1"/>
</dbReference>
<keyword evidence="5 6" id="KW-0472">Membrane</keyword>
<dbReference type="SUPFAM" id="SSF58038">
    <property type="entry name" value="SNARE fusion complex"/>
    <property type="match status" value="1"/>
</dbReference>
<proteinExistence type="predicted"/>
<dbReference type="GO" id="GO:0048278">
    <property type="term" value="P:vesicle docking"/>
    <property type="evidence" value="ECO:0007669"/>
    <property type="project" value="TreeGrafter"/>
</dbReference>
<organism evidence="8 9">
    <name type="scientific">Chloropicon primus</name>
    <dbReference type="NCBI Taxonomy" id="1764295"/>
    <lineage>
        <taxon>Eukaryota</taxon>
        <taxon>Viridiplantae</taxon>
        <taxon>Chlorophyta</taxon>
        <taxon>Chloropicophyceae</taxon>
        <taxon>Chloropicales</taxon>
        <taxon>Chloropicaceae</taxon>
        <taxon>Chloropicon</taxon>
    </lineage>
</organism>
<dbReference type="PANTHER" id="PTHR19957">
    <property type="entry name" value="SYNTAXIN"/>
    <property type="match status" value="1"/>
</dbReference>
<keyword evidence="4" id="KW-0175">Coiled coil</keyword>
<dbReference type="Gene3D" id="1.20.5.110">
    <property type="match status" value="1"/>
</dbReference>
<dbReference type="STRING" id="1764295.A0A5B8MIW9"/>
<keyword evidence="6" id="KW-1133">Transmembrane helix</keyword>
<dbReference type="GO" id="GO:0005484">
    <property type="term" value="F:SNAP receptor activity"/>
    <property type="evidence" value="ECO:0007669"/>
    <property type="project" value="TreeGrafter"/>
</dbReference>
<gene>
    <name evidence="8" type="ORF">A3770_02p18480</name>
</gene>
<feature type="transmembrane region" description="Helical" evidence="6">
    <location>
        <begin position="250"/>
        <end position="269"/>
    </location>
</feature>
<accession>A0A5B8MIW9</accession>
<dbReference type="GO" id="GO:0012505">
    <property type="term" value="C:endomembrane system"/>
    <property type="evidence" value="ECO:0007669"/>
    <property type="project" value="TreeGrafter"/>
</dbReference>
<dbReference type="SMART" id="SM00397">
    <property type="entry name" value="t_SNARE"/>
    <property type="match status" value="1"/>
</dbReference>
<dbReference type="InterPro" id="IPR000727">
    <property type="entry name" value="T_SNARE_dom"/>
</dbReference>
<evidence type="ECO:0000256" key="2">
    <source>
        <dbReference type="ARBA" id="ARBA00022448"/>
    </source>
</evidence>
<name>A0A5B8MIW9_9CHLO</name>
<dbReference type="OrthoDB" id="29755at2759"/>
<keyword evidence="9" id="KW-1185">Reference proteome</keyword>
<reference evidence="8 9" key="1">
    <citation type="submission" date="2018-07" db="EMBL/GenBank/DDBJ databases">
        <title>The complete nuclear genome of the prasinophyte Chloropicon primus (CCMP1205).</title>
        <authorList>
            <person name="Pombert J.-F."/>
            <person name="Otis C."/>
            <person name="Turmel M."/>
            <person name="Lemieux C."/>
        </authorList>
    </citation>
    <scope>NUCLEOTIDE SEQUENCE [LARGE SCALE GENOMIC DNA]</scope>
    <source>
        <strain evidence="8 9">CCMP1205</strain>
    </source>
</reference>
<evidence type="ECO:0000313" key="9">
    <source>
        <dbReference type="Proteomes" id="UP000316726"/>
    </source>
</evidence>
<evidence type="ECO:0000256" key="5">
    <source>
        <dbReference type="ARBA" id="ARBA00023136"/>
    </source>
</evidence>
<dbReference type="Proteomes" id="UP000316726">
    <property type="component" value="Chromosome 2"/>
</dbReference>
<evidence type="ECO:0000256" key="3">
    <source>
        <dbReference type="ARBA" id="ARBA00022927"/>
    </source>
</evidence>
<evidence type="ECO:0000256" key="4">
    <source>
        <dbReference type="ARBA" id="ARBA00023054"/>
    </source>
</evidence>
<dbReference type="GO" id="GO:0031201">
    <property type="term" value="C:SNARE complex"/>
    <property type="evidence" value="ECO:0007669"/>
    <property type="project" value="TreeGrafter"/>
</dbReference>
<evidence type="ECO:0000313" key="8">
    <source>
        <dbReference type="EMBL" id="QDZ19330.1"/>
    </source>
</evidence>
<keyword evidence="6" id="KW-0812">Transmembrane</keyword>
<keyword evidence="2" id="KW-0813">Transport</keyword>
<dbReference type="GO" id="GO:0000149">
    <property type="term" value="F:SNARE binding"/>
    <property type="evidence" value="ECO:0007669"/>
    <property type="project" value="TreeGrafter"/>
</dbReference>
<sequence length="272" mass="30783">MSLPDVLSRCEVILETYGKYDEVKREKAESSQDPFGVLCGQIKSDIEALKQKADDIEDMSSNKAACAALHAELRRGKNSLLTIEIPRLDKLGAKRIKGMTREALLSRQTQIKELIEDIKSIPDGIGTNMKKFSMQQSQAALSSLELTHISLDDFTDGKYEGRSYEQTDQSRAFREEYEVRKVKQDKQLDVIEKGLSELQSIGNDISNELDRQQPLIHEMESKVDNTRQTVSSQNVRMKEVLVKIRSSRNFCMDLVLVSILLGVGAYIYSMVK</sequence>
<dbReference type="InterPro" id="IPR045242">
    <property type="entry name" value="Syntaxin"/>
</dbReference>
<evidence type="ECO:0000256" key="1">
    <source>
        <dbReference type="ARBA" id="ARBA00004370"/>
    </source>
</evidence>
<comment type="subcellular location">
    <subcellularLocation>
        <location evidence="1">Membrane</location>
    </subcellularLocation>
</comment>
<dbReference type="GO" id="GO:0006906">
    <property type="term" value="P:vesicle fusion"/>
    <property type="evidence" value="ECO:0007669"/>
    <property type="project" value="TreeGrafter"/>
</dbReference>
<dbReference type="PROSITE" id="PS50192">
    <property type="entry name" value="T_SNARE"/>
    <property type="match status" value="1"/>
</dbReference>
<dbReference type="EMBL" id="CP031035">
    <property type="protein sequence ID" value="QDZ19330.1"/>
    <property type="molecule type" value="Genomic_DNA"/>
</dbReference>
<feature type="domain" description="T-SNARE coiled-coil homology" evidence="7">
    <location>
        <begin position="178"/>
        <end position="240"/>
    </location>
</feature>
<evidence type="ECO:0000259" key="7">
    <source>
        <dbReference type="PROSITE" id="PS50192"/>
    </source>
</evidence>
<protein>
    <recommendedName>
        <fullName evidence="7">t-SNARE coiled-coil homology domain-containing protein</fullName>
    </recommendedName>
</protein>
<dbReference type="CDD" id="cd15841">
    <property type="entry name" value="SNARE_Qc"/>
    <property type="match status" value="1"/>
</dbReference>
<dbReference type="AlphaFoldDB" id="A0A5B8MIW9"/>
<evidence type="ECO:0000256" key="6">
    <source>
        <dbReference type="SAM" id="Phobius"/>
    </source>
</evidence>
<dbReference type="GO" id="GO:0006886">
    <property type="term" value="P:intracellular protein transport"/>
    <property type="evidence" value="ECO:0007669"/>
    <property type="project" value="TreeGrafter"/>
</dbReference>